<evidence type="ECO:0000313" key="2">
    <source>
        <dbReference type="Proteomes" id="UP001064048"/>
    </source>
</evidence>
<accession>A0ACC0KAN3</accession>
<evidence type="ECO:0000313" key="1">
    <source>
        <dbReference type="EMBL" id="KAI8433265.1"/>
    </source>
</evidence>
<dbReference type="EMBL" id="CM046128">
    <property type="protein sequence ID" value="KAI8433265.1"/>
    <property type="molecule type" value="Genomic_DNA"/>
</dbReference>
<keyword evidence="2" id="KW-1185">Reference proteome</keyword>
<dbReference type="Proteomes" id="UP001064048">
    <property type="component" value="Chromosome 28"/>
</dbReference>
<reference evidence="1 2" key="1">
    <citation type="journal article" date="2022" name="Genome Biol. Evol.">
        <title>The Spruce Budworm Genome: Reconstructing the Evolutionary History of Antifreeze Proteins.</title>
        <authorList>
            <person name="Beliveau C."/>
            <person name="Gagne P."/>
            <person name="Picq S."/>
            <person name="Vernygora O."/>
            <person name="Keeling C.I."/>
            <person name="Pinkney K."/>
            <person name="Doucet D."/>
            <person name="Wen F."/>
            <person name="Johnston J.S."/>
            <person name="Maaroufi H."/>
            <person name="Boyle B."/>
            <person name="Laroche J."/>
            <person name="Dewar K."/>
            <person name="Juretic N."/>
            <person name="Blackburn G."/>
            <person name="Nisole A."/>
            <person name="Brunet B."/>
            <person name="Brandao M."/>
            <person name="Lumley L."/>
            <person name="Duan J."/>
            <person name="Quan G."/>
            <person name="Lucarotti C.J."/>
            <person name="Roe A.D."/>
            <person name="Sperling F.A.H."/>
            <person name="Levesque R.C."/>
            <person name="Cusson M."/>
        </authorList>
    </citation>
    <scope>NUCLEOTIDE SEQUENCE [LARGE SCALE GENOMIC DNA]</scope>
    <source>
        <strain evidence="1">Glfc:IPQL:Cfum</strain>
    </source>
</reference>
<name>A0ACC0KAN3_CHOFU</name>
<proteinExistence type="predicted"/>
<gene>
    <name evidence="1" type="ORF">MSG28_015336</name>
</gene>
<protein>
    <submittedName>
        <fullName evidence="1">Uncharacterized protein</fullName>
    </submittedName>
</protein>
<sequence>MKGFAMAPSVTEFYAEKNVLVTGATGFVGKVLVEKLLRSCPNLSTVYLLLRQKRGISGEERLRELCSNKLFSHLREKQPEVFSKLRLVSGDILEEELGLSNDDRQELQKRCHVVFHGAACVRFDQKLKDAVAMNTTGTLRVLRLAEKMENLEVLVHLSTAYCRCELEVLEEKLYPAVHKPARVMDLVEWMDDEMLDYLQPKYSTLVLLFLRLIGSEPNTYAYTKAMTEDLVADYAHKFPIAIARPSIVTSMMKEPIPGWIDNLNGPAGLTIGSAKGVLRTMHCEPSYCVDAMPVDVVANGCLLIGYATAIDKKKEVQFFNITLSKTLHFTWGNMIKIGEDWINEYPLTVALWYPGGSIKSWWLSHQVCLVLTQLLPAVLIDALLFLLGKKTFMIKVQKRISHGLNVLQYYTTKDWNFRNKNFTSLRSRISSADDQMFYTDVSGIDIKQYMKDYVLGLREYCCKEDPGNLERARRLHKIRYYVDRIAKVVLLGLLLWFLFSHWQSIAFGMSKMDDTLKSLSPIEHVKAEEAQDSGPLPLWHGSKNAGSISSLYDDAKTLSEEAASPLVSGGVDQSLCQLAEEFPCARAPRTERLDAEGNEVSGIKTTIFALLDNFGRLGRCAGPVYCTVEMRRG</sequence>
<comment type="caution">
    <text evidence="1">The sequence shown here is derived from an EMBL/GenBank/DDBJ whole genome shotgun (WGS) entry which is preliminary data.</text>
</comment>
<organism evidence="1 2">
    <name type="scientific">Choristoneura fumiferana</name>
    <name type="common">Spruce budworm moth</name>
    <name type="synonym">Archips fumiferana</name>
    <dbReference type="NCBI Taxonomy" id="7141"/>
    <lineage>
        <taxon>Eukaryota</taxon>
        <taxon>Metazoa</taxon>
        <taxon>Ecdysozoa</taxon>
        <taxon>Arthropoda</taxon>
        <taxon>Hexapoda</taxon>
        <taxon>Insecta</taxon>
        <taxon>Pterygota</taxon>
        <taxon>Neoptera</taxon>
        <taxon>Endopterygota</taxon>
        <taxon>Lepidoptera</taxon>
        <taxon>Glossata</taxon>
        <taxon>Ditrysia</taxon>
        <taxon>Tortricoidea</taxon>
        <taxon>Tortricidae</taxon>
        <taxon>Tortricinae</taxon>
        <taxon>Choristoneura</taxon>
    </lineage>
</organism>